<keyword evidence="3 6" id="KW-0812">Transmembrane</keyword>
<dbReference type="PANTHER" id="PTHR23427:SF2">
    <property type="entry name" value="SURFEIT LOCUS PROTEIN 1"/>
    <property type="match status" value="1"/>
</dbReference>
<dbReference type="InterPro" id="IPR045214">
    <property type="entry name" value="Surf1/Surf4"/>
</dbReference>
<comment type="caution">
    <text evidence="7">The sequence shown here is derived from an EMBL/GenBank/DDBJ whole genome shotgun (WGS) entry which is preliminary data.</text>
</comment>
<evidence type="ECO:0000313" key="8">
    <source>
        <dbReference type="Proteomes" id="UP001595897"/>
    </source>
</evidence>
<proteinExistence type="inferred from homology"/>
<dbReference type="EMBL" id="JBHSGU010000001">
    <property type="protein sequence ID" value="MFC4698651.1"/>
    <property type="molecule type" value="Genomic_DNA"/>
</dbReference>
<keyword evidence="5 6" id="KW-0472">Membrane</keyword>
<evidence type="ECO:0000256" key="2">
    <source>
        <dbReference type="ARBA" id="ARBA00007165"/>
    </source>
</evidence>
<keyword evidence="8" id="KW-1185">Reference proteome</keyword>
<evidence type="ECO:0000256" key="4">
    <source>
        <dbReference type="ARBA" id="ARBA00022989"/>
    </source>
</evidence>
<comment type="similarity">
    <text evidence="2 6">Belongs to the SURF1 family.</text>
</comment>
<name>A0ABV9LQ73_9ALTE</name>
<dbReference type="PANTHER" id="PTHR23427">
    <property type="entry name" value="SURFEIT LOCUS PROTEIN"/>
    <property type="match status" value="1"/>
</dbReference>
<evidence type="ECO:0000256" key="6">
    <source>
        <dbReference type="RuleBase" id="RU363076"/>
    </source>
</evidence>
<dbReference type="Pfam" id="PF02104">
    <property type="entry name" value="SURF1"/>
    <property type="match status" value="1"/>
</dbReference>
<organism evidence="7 8">
    <name type="scientific">Glaciecola siphonariae</name>
    <dbReference type="NCBI Taxonomy" id="521012"/>
    <lineage>
        <taxon>Bacteria</taxon>
        <taxon>Pseudomonadati</taxon>
        <taxon>Pseudomonadota</taxon>
        <taxon>Gammaproteobacteria</taxon>
        <taxon>Alteromonadales</taxon>
        <taxon>Alteromonadaceae</taxon>
        <taxon>Glaciecola</taxon>
    </lineage>
</organism>
<evidence type="ECO:0000256" key="3">
    <source>
        <dbReference type="ARBA" id="ARBA00022692"/>
    </source>
</evidence>
<sequence length="241" mass="27557">MLFKGVSTLRMIFTLMAIVCIVIMFLLGFWQLDRKYQKEQRLNQIEQRKAADPQLLEDVIDAPADFVDFPLLVTGELSDKTFFIDNRIKNGVAGYEVLAPLASNYGTVLVNLGWVPGTGNRSELPRIIIPKDAQYQGRIYVPSDNVMISETNFNYGRFPVLIQQIDFAEIEKHLGKDVLPFTLRLDQQPDSAYIRDWQVVVMAPERHLGYAIQWFGLGIAGLTVFLLTIMKSMQIRKEQIK</sequence>
<dbReference type="InterPro" id="IPR002994">
    <property type="entry name" value="Surf1/Shy1"/>
</dbReference>
<evidence type="ECO:0000256" key="5">
    <source>
        <dbReference type="ARBA" id="ARBA00023136"/>
    </source>
</evidence>
<comment type="subcellular location">
    <subcellularLocation>
        <location evidence="6">Cell membrane</location>
        <topology evidence="6">Multi-pass membrane protein</topology>
    </subcellularLocation>
    <subcellularLocation>
        <location evidence="1">Membrane</location>
    </subcellularLocation>
</comment>
<dbReference type="CDD" id="cd06662">
    <property type="entry name" value="SURF1"/>
    <property type="match status" value="1"/>
</dbReference>
<keyword evidence="4 6" id="KW-1133">Transmembrane helix</keyword>
<feature type="transmembrane region" description="Helical" evidence="6">
    <location>
        <begin position="208"/>
        <end position="229"/>
    </location>
</feature>
<keyword evidence="6" id="KW-1003">Cell membrane</keyword>
<accession>A0ABV9LQ73</accession>
<reference evidence="8" key="1">
    <citation type="journal article" date="2019" name="Int. J. Syst. Evol. Microbiol.">
        <title>The Global Catalogue of Microorganisms (GCM) 10K type strain sequencing project: providing services to taxonomists for standard genome sequencing and annotation.</title>
        <authorList>
            <consortium name="The Broad Institute Genomics Platform"/>
            <consortium name="The Broad Institute Genome Sequencing Center for Infectious Disease"/>
            <person name="Wu L."/>
            <person name="Ma J."/>
        </authorList>
    </citation>
    <scope>NUCLEOTIDE SEQUENCE [LARGE SCALE GENOMIC DNA]</scope>
    <source>
        <strain evidence="8">KACC 12507</strain>
    </source>
</reference>
<dbReference type="Proteomes" id="UP001595897">
    <property type="component" value="Unassembled WGS sequence"/>
</dbReference>
<protein>
    <recommendedName>
        <fullName evidence="6">SURF1-like protein</fullName>
    </recommendedName>
</protein>
<feature type="transmembrane region" description="Helical" evidence="6">
    <location>
        <begin position="12"/>
        <end position="32"/>
    </location>
</feature>
<dbReference type="PROSITE" id="PS50895">
    <property type="entry name" value="SURF1"/>
    <property type="match status" value="1"/>
</dbReference>
<dbReference type="RefSeq" id="WP_382405267.1">
    <property type="nucleotide sequence ID" value="NZ_JBHSGU010000001.1"/>
</dbReference>
<evidence type="ECO:0000256" key="1">
    <source>
        <dbReference type="ARBA" id="ARBA00004370"/>
    </source>
</evidence>
<gene>
    <name evidence="7" type="ORF">ACFO4O_00570</name>
</gene>
<evidence type="ECO:0000313" key="7">
    <source>
        <dbReference type="EMBL" id="MFC4698651.1"/>
    </source>
</evidence>